<dbReference type="InterPro" id="IPR039532">
    <property type="entry name" value="TetR_C_Firmicutes"/>
</dbReference>
<evidence type="ECO:0000256" key="2">
    <source>
        <dbReference type="PROSITE-ProRule" id="PRU00335"/>
    </source>
</evidence>
<evidence type="ECO:0000256" key="1">
    <source>
        <dbReference type="ARBA" id="ARBA00023125"/>
    </source>
</evidence>
<feature type="DNA-binding region" description="H-T-H motif" evidence="2">
    <location>
        <begin position="32"/>
        <end position="51"/>
    </location>
</feature>
<gene>
    <name evidence="4" type="ORF">ERS852572_03711</name>
</gene>
<dbReference type="Gene3D" id="1.10.357.10">
    <property type="entry name" value="Tetracycline Repressor, domain 2"/>
    <property type="match status" value="1"/>
</dbReference>
<dbReference type="STRING" id="166486.ERS852572_03711"/>
<dbReference type="PANTHER" id="PTHR43479:SF11">
    <property type="entry name" value="ACREF_ENVCD OPERON REPRESSOR-RELATED"/>
    <property type="match status" value="1"/>
</dbReference>
<feature type="domain" description="HTH tetR-type" evidence="3">
    <location>
        <begin position="9"/>
        <end position="69"/>
    </location>
</feature>
<dbReference type="InterPro" id="IPR001647">
    <property type="entry name" value="HTH_TetR"/>
</dbReference>
<dbReference type="Pfam" id="PF14278">
    <property type="entry name" value="TetR_C_8"/>
    <property type="match status" value="1"/>
</dbReference>
<sequence length="201" mass="23346">MNRSESRYFATAARMDEASLTLLAKKDFEYITIKEICEVAGVNRSTFYLHYETMSDLLSESVGRMNEQFLASMEKDSDAFSTKLRNCPRDELYLITPDYLTPYLSYIKNNKRLFRTATENAAVLGMDKSYDRMFRHVFTPILDRYGVLQQDRPYIMVFYIRGLMAIISEWLKNDCTDSITYVTGVIQQCVKMPQSETTNAV</sequence>
<evidence type="ECO:0000313" key="4">
    <source>
        <dbReference type="EMBL" id="CUN31696.1"/>
    </source>
</evidence>
<accession>A0A173VYK2</accession>
<evidence type="ECO:0000259" key="3">
    <source>
        <dbReference type="PROSITE" id="PS50977"/>
    </source>
</evidence>
<dbReference type="Pfam" id="PF00440">
    <property type="entry name" value="TetR_N"/>
    <property type="match status" value="1"/>
</dbReference>
<reference evidence="4 5" key="1">
    <citation type="submission" date="2015-09" db="EMBL/GenBank/DDBJ databases">
        <authorList>
            <consortium name="Pathogen Informatics"/>
        </authorList>
    </citation>
    <scope>NUCLEOTIDE SEQUENCE [LARGE SCALE GENOMIC DNA]</scope>
    <source>
        <strain evidence="4 5">2789STDY5834960</strain>
    </source>
</reference>
<dbReference type="InterPro" id="IPR050624">
    <property type="entry name" value="HTH-type_Tx_Regulator"/>
</dbReference>
<name>A0A173VYK2_9FIRM</name>
<dbReference type="PROSITE" id="PS50977">
    <property type="entry name" value="HTH_TETR_2"/>
    <property type="match status" value="1"/>
</dbReference>
<dbReference type="InterPro" id="IPR009057">
    <property type="entry name" value="Homeodomain-like_sf"/>
</dbReference>
<proteinExistence type="predicted"/>
<keyword evidence="1 2" id="KW-0238">DNA-binding</keyword>
<organism evidence="4 5">
    <name type="scientific">Roseburia intestinalis</name>
    <dbReference type="NCBI Taxonomy" id="166486"/>
    <lineage>
        <taxon>Bacteria</taxon>
        <taxon>Bacillati</taxon>
        <taxon>Bacillota</taxon>
        <taxon>Clostridia</taxon>
        <taxon>Lachnospirales</taxon>
        <taxon>Lachnospiraceae</taxon>
        <taxon>Roseburia</taxon>
    </lineage>
</organism>
<dbReference type="PANTHER" id="PTHR43479">
    <property type="entry name" value="ACREF/ENVCD OPERON REPRESSOR-RELATED"/>
    <property type="match status" value="1"/>
</dbReference>
<dbReference type="GO" id="GO:0003677">
    <property type="term" value="F:DNA binding"/>
    <property type="evidence" value="ECO:0007669"/>
    <property type="project" value="UniProtKB-UniRule"/>
</dbReference>
<dbReference type="Proteomes" id="UP000095350">
    <property type="component" value="Unassembled WGS sequence"/>
</dbReference>
<protein>
    <submittedName>
        <fullName evidence="4">Mycofactocin system transcriptional regulator</fullName>
    </submittedName>
</protein>
<dbReference type="EMBL" id="CYXZ01000047">
    <property type="protein sequence ID" value="CUN31696.1"/>
    <property type="molecule type" value="Genomic_DNA"/>
</dbReference>
<dbReference type="PaxDb" id="166486-ERS852572_03711"/>
<dbReference type="RefSeq" id="WP_055196052.1">
    <property type="nucleotide sequence ID" value="NZ_CABIYH010000047.1"/>
</dbReference>
<evidence type="ECO:0000313" key="5">
    <source>
        <dbReference type="Proteomes" id="UP000095350"/>
    </source>
</evidence>
<dbReference type="SUPFAM" id="SSF46689">
    <property type="entry name" value="Homeodomain-like"/>
    <property type="match status" value="1"/>
</dbReference>
<dbReference type="AlphaFoldDB" id="A0A173VYK2"/>
<dbReference type="OrthoDB" id="9810250at2"/>